<reference evidence="2" key="1">
    <citation type="submission" date="2022-11" db="UniProtKB">
        <authorList>
            <consortium name="WormBaseParasite"/>
        </authorList>
    </citation>
    <scope>IDENTIFICATION</scope>
</reference>
<organism evidence="1 2">
    <name type="scientific">Panagrolaimus sp. ES5</name>
    <dbReference type="NCBI Taxonomy" id="591445"/>
    <lineage>
        <taxon>Eukaryota</taxon>
        <taxon>Metazoa</taxon>
        <taxon>Ecdysozoa</taxon>
        <taxon>Nematoda</taxon>
        <taxon>Chromadorea</taxon>
        <taxon>Rhabditida</taxon>
        <taxon>Tylenchina</taxon>
        <taxon>Panagrolaimomorpha</taxon>
        <taxon>Panagrolaimoidea</taxon>
        <taxon>Panagrolaimidae</taxon>
        <taxon>Panagrolaimus</taxon>
    </lineage>
</organism>
<sequence length="228" mass="27253">MIIQNVPTSFLSAIENSHCAFSDDSRFIYVSCRNRTILVYDNKFNKYILLKADSTITEYLGQIEGFDSRFDKADGNECRCFILEIDENRICQTKKEPIIVDYDLLPFLYRPCDLHFHDNKIWFYHDAEPVRFRVPGQPYIPSDYTEKLSYFDLNEPAPIKETIFDVFTRKGHSLYTGGFLFYFPNQIEYEMLNLHTKSWTYGKNREYVFRKRRWASNFCKFAYDRVVL</sequence>
<evidence type="ECO:0000313" key="1">
    <source>
        <dbReference type="Proteomes" id="UP000887579"/>
    </source>
</evidence>
<evidence type="ECO:0000313" key="2">
    <source>
        <dbReference type="WBParaSite" id="ES5_v2.g18052.t1"/>
    </source>
</evidence>
<name>A0AC34FLR3_9BILA</name>
<proteinExistence type="predicted"/>
<dbReference type="Proteomes" id="UP000887579">
    <property type="component" value="Unplaced"/>
</dbReference>
<dbReference type="WBParaSite" id="ES5_v2.g18052.t1">
    <property type="protein sequence ID" value="ES5_v2.g18052.t1"/>
    <property type="gene ID" value="ES5_v2.g18052"/>
</dbReference>
<accession>A0AC34FLR3</accession>
<protein>
    <submittedName>
        <fullName evidence="2">6-bladed beta-propeller</fullName>
    </submittedName>
</protein>